<dbReference type="PANTHER" id="PTHR46825">
    <property type="entry name" value="D-ALANYL-D-ALANINE-CARBOXYPEPTIDASE/ENDOPEPTIDASE AMPH"/>
    <property type="match status" value="1"/>
</dbReference>
<dbReference type="Pfam" id="PF00144">
    <property type="entry name" value="Beta-lactamase"/>
    <property type="match status" value="1"/>
</dbReference>
<dbReference type="PANTHER" id="PTHR46825:SF7">
    <property type="entry name" value="D-ALANYL-D-ALANINE CARBOXYPEPTIDASE"/>
    <property type="match status" value="1"/>
</dbReference>
<dbReference type="Proteomes" id="UP001597114">
    <property type="component" value="Unassembled WGS sequence"/>
</dbReference>
<dbReference type="EC" id="3.-.-.-" evidence="3"/>
<dbReference type="PROSITE" id="PS51257">
    <property type="entry name" value="PROKAR_LIPOPROTEIN"/>
    <property type="match status" value="1"/>
</dbReference>
<proteinExistence type="predicted"/>
<comment type="caution">
    <text evidence="3">The sequence shown here is derived from an EMBL/GenBank/DDBJ whole genome shotgun (WGS) entry which is preliminary data.</text>
</comment>
<accession>A0ABW4ET61</accession>
<feature type="domain" description="Beta-lactamase-related" evidence="2">
    <location>
        <begin position="49"/>
        <end position="395"/>
    </location>
</feature>
<evidence type="ECO:0000313" key="4">
    <source>
        <dbReference type="Proteomes" id="UP001597114"/>
    </source>
</evidence>
<feature type="signal peptide" evidence="1">
    <location>
        <begin position="1"/>
        <end position="20"/>
    </location>
</feature>
<keyword evidence="4" id="KW-1185">Reference proteome</keyword>
<organism evidence="3 4">
    <name type="scientific">Pseudonocardia yunnanensis</name>
    <dbReference type="NCBI Taxonomy" id="58107"/>
    <lineage>
        <taxon>Bacteria</taxon>
        <taxon>Bacillati</taxon>
        <taxon>Actinomycetota</taxon>
        <taxon>Actinomycetes</taxon>
        <taxon>Pseudonocardiales</taxon>
        <taxon>Pseudonocardiaceae</taxon>
        <taxon>Pseudonocardia</taxon>
    </lineage>
</organism>
<keyword evidence="3" id="KW-0378">Hydrolase</keyword>
<dbReference type="RefSeq" id="WP_344718072.1">
    <property type="nucleotide sequence ID" value="NZ_BAAAUS010000001.1"/>
</dbReference>
<feature type="chain" id="PRO_5047502134" evidence="1">
    <location>
        <begin position="21"/>
        <end position="408"/>
    </location>
</feature>
<dbReference type="InterPro" id="IPR050491">
    <property type="entry name" value="AmpC-like"/>
</dbReference>
<name>A0ABW4ET61_9PSEU</name>
<evidence type="ECO:0000256" key="1">
    <source>
        <dbReference type="SAM" id="SignalP"/>
    </source>
</evidence>
<keyword evidence="1" id="KW-0732">Signal</keyword>
<evidence type="ECO:0000259" key="2">
    <source>
        <dbReference type="Pfam" id="PF00144"/>
    </source>
</evidence>
<dbReference type="EMBL" id="JBHUCO010000015">
    <property type="protein sequence ID" value="MFD1518843.1"/>
    <property type="molecule type" value="Genomic_DNA"/>
</dbReference>
<gene>
    <name evidence="3" type="ORF">ACFSJD_15205</name>
</gene>
<evidence type="ECO:0000313" key="3">
    <source>
        <dbReference type="EMBL" id="MFD1518843.1"/>
    </source>
</evidence>
<reference evidence="4" key="1">
    <citation type="journal article" date="2019" name="Int. J. Syst. Evol. Microbiol.">
        <title>The Global Catalogue of Microorganisms (GCM) 10K type strain sequencing project: providing services to taxonomists for standard genome sequencing and annotation.</title>
        <authorList>
            <consortium name="The Broad Institute Genomics Platform"/>
            <consortium name="The Broad Institute Genome Sequencing Center for Infectious Disease"/>
            <person name="Wu L."/>
            <person name="Ma J."/>
        </authorList>
    </citation>
    <scope>NUCLEOTIDE SEQUENCE [LARGE SCALE GENOMIC DNA]</scope>
    <source>
        <strain evidence="4">CCM 7043</strain>
    </source>
</reference>
<sequence length="408" mass="43192">MTGRLLIWAVISLAAVLVLATSACGSGGGTATGPSPEAPASDLGTRLRPIITEAMRDMSVPGAVVLVRTPAGQYLEAFGTRRVRTDDPVQVGDHFRIGSNTKTMTGTVVLQLVQEGRIGLSDPVAKYQPEVPNGAEITIAQMLDMRSGLYNYTELESVNRTMDEDPDKVWQPQELVALALAQPPYFAPGQGFHYSNTNTVLLGMIIEQITGRKLEDVFRERIFTPLGLQNTVFPPLTSSSILDPHPQGYLFGTNVSTLADPALPPDQQAAAREGTLAPTDVTDVNPSWAWAAGAAISSAEDLATYVKPLVTGGLLDAATQKQRIDSLPPTPANGNEDGNGNANSASYGLALARFGPMIGHDGSLPGYQSFMGYDPDGDTTLIVLTNLQAAPDGAQPANEIAKRIIAQL</sequence>
<protein>
    <submittedName>
        <fullName evidence="3">Serine hydrolase domain-containing protein</fullName>
        <ecNumber evidence="3">3.-.-.-</ecNumber>
    </submittedName>
</protein>
<dbReference type="InterPro" id="IPR012338">
    <property type="entry name" value="Beta-lactam/transpept-like"/>
</dbReference>
<dbReference type="Gene3D" id="3.40.710.10">
    <property type="entry name" value="DD-peptidase/beta-lactamase superfamily"/>
    <property type="match status" value="1"/>
</dbReference>
<dbReference type="GO" id="GO:0016787">
    <property type="term" value="F:hydrolase activity"/>
    <property type="evidence" value="ECO:0007669"/>
    <property type="project" value="UniProtKB-KW"/>
</dbReference>
<dbReference type="SUPFAM" id="SSF56601">
    <property type="entry name" value="beta-lactamase/transpeptidase-like"/>
    <property type="match status" value="1"/>
</dbReference>
<dbReference type="InterPro" id="IPR001466">
    <property type="entry name" value="Beta-lactam-related"/>
</dbReference>